<sequence length="79" mass="9080">MKAEMASRSWGRLSSRQSCKKPDSLKIASVARRRGTRWITSLLRIVHRVQARTPISSHLMWREDKGEDWSSSNKSGKLV</sequence>
<keyword evidence="3" id="KW-1185">Reference proteome</keyword>
<gene>
    <name evidence="2" type="primary">LOC125543561</name>
</gene>
<name>A0A8R7PQF8_TRIUA</name>
<evidence type="ECO:0000256" key="1">
    <source>
        <dbReference type="SAM" id="MobiDB-lite"/>
    </source>
</evidence>
<feature type="region of interest" description="Disordered" evidence="1">
    <location>
        <begin position="1"/>
        <end position="21"/>
    </location>
</feature>
<protein>
    <submittedName>
        <fullName evidence="2">Uncharacterized protein</fullName>
    </submittedName>
</protein>
<proteinExistence type="predicted"/>
<dbReference type="AlphaFoldDB" id="A0A8R7PQF8"/>
<reference evidence="2" key="2">
    <citation type="submission" date="2018-03" db="EMBL/GenBank/DDBJ databases">
        <title>The Triticum urartu genome reveals the dynamic nature of wheat genome evolution.</title>
        <authorList>
            <person name="Ling H."/>
            <person name="Ma B."/>
            <person name="Shi X."/>
            <person name="Liu H."/>
            <person name="Dong L."/>
            <person name="Sun H."/>
            <person name="Cao Y."/>
            <person name="Gao Q."/>
            <person name="Zheng S."/>
            <person name="Li Y."/>
            <person name="Yu Y."/>
            <person name="Du H."/>
            <person name="Qi M."/>
            <person name="Li Y."/>
            <person name="Yu H."/>
            <person name="Cui Y."/>
            <person name="Wang N."/>
            <person name="Chen C."/>
            <person name="Wu H."/>
            <person name="Zhao Y."/>
            <person name="Zhang J."/>
            <person name="Li Y."/>
            <person name="Zhou W."/>
            <person name="Zhang B."/>
            <person name="Hu W."/>
            <person name="Eijk M."/>
            <person name="Tang J."/>
            <person name="Witsenboer H."/>
            <person name="Zhao S."/>
            <person name="Li Z."/>
            <person name="Zhang A."/>
            <person name="Wang D."/>
            <person name="Liang C."/>
        </authorList>
    </citation>
    <scope>NUCLEOTIDE SEQUENCE [LARGE SCALE GENOMIC DNA]</scope>
    <source>
        <strain evidence="2">cv. G1812</strain>
    </source>
</reference>
<accession>A0A8R7PQF8</accession>
<dbReference type="EnsemblPlants" id="TuG1812G0300001978.01.T04">
    <property type="protein sequence ID" value="TuG1812G0300001978.01.T04.cds457687"/>
    <property type="gene ID" value="TuG1812G0300001978.01"/>
</dbReference>
<reference evidence="3" key="1">
    <citation type="journal article" date="2013" name="Nature">
        <title>Draft genome of the wheat A-genome progenitor Triticum urartu.</title>
        <authorList>
            <person name="Ling H.Q."/>
            <person name="Zhao S."/>
            <person name="Liu D."/>
            <person name="Wang J."/>
            <person name="Sun H."/>
            <person name="Zhang C."/>
            <person name="Fan H."/>
            <person name="Li D."/>
            <person name="Dong L."/>
            <person name="Tao Y."/>
            <person name="Gao C."/>
            <person name="Wu H."/>
            <person name="Li Y."/>
            <person name="Cui Y."/>
            <person name="Guo X."/>
            <person name="Zheng S."/>
            <person name="Wang B."/>
            <person name="Yu K."/>
            <person name="Liang Q."/>
            <person name="Yang W."/>
            <person name="Lou X."/>
            <person name="Chen J."/>
            <person name="Feng M."/>
            <person name="Jian J."/>
            <person name="Zhang X."/>
            <person name="Luo G."/>
            <person name="Jiang Y."/>
            <person name="Liu J."/>
            <person name="Wang Z."/>
            <person name="Sha Y."/>
            <person name="Zhang B."/>
            <person name="Wu H."/>
            <person name="Tang D."/>
            <person name="Shen Q."/>
            <person name="Xue P."/>
            <person name="Zou S."/>
            <person name="Wang X."/>
            <person name="Liu X."/>
            <person name="Wang F."/>
            <person name="Yang Y."/>
            <person name="An X."/>
            <person name="Dong Z."/>
            <person name="Zhang K."/>
            <person name="Zhang X."/>
            <person name="Luo M.C."/>
            <person name="Dvorak J."/>
            <person name="Tong Y."/>
            <person name="Wang J."/>
            <person name="Yang H."/>
            <person name="Li Z."/>
            <person name="Wang D."/>
            <person name="Zhang A."/>
            <person name="Wang J."/>
        </authorList>
    </citation>
    <scope>NUCLEOTIDE SEQUENCE</scope>
    <source>
        <strain evidence="3">cv. G1812</strain>
    </source>
</reference>
<evidence type="ECO:0000313" key="3">
    <source>
        <dbReference type="Proteomes" id="UP000015106"/>
    </source>
</evidence>
<reference evidence="2" key="3">
    <citation type="submission" date="2022-06" db="UniProtKB">
        <authorList>
            <consortium name="EnsemblPlants"/>
        </authorList>
    </citation>
    <scope>IDENTIFICATION</scope>
</reference>
<dbReference type="Gramene" id="TuG1812G0300001978.01.T04">
    <property type="protein sequence ID" value="TuG1812G0300001978.01.T04.cds457687"/>
    <property type="gene ID" value="TuG1812G0300001978.01"/>
</dbReference>
<organism evidence="2 3">
    <name type="scientific">Triticum urartu</name>
    <name type="common">Red wild einkorn</name>
    <name type="synonym">Crithodium urartu</name>
    <dbReference type="NCBI Taxonomy" id="4572"/>
    <lineage>
        <taxon>Eukaryota</taxon>
        <taxon>Viridiplantae</taxon>
        <taxon>Streptophyta</taxon>
        <taxon>Embryophyta</taxon>
        <taxon>Tracheophyta</taxon>
        <taxon>Spermatophyta</taxon>
        <taxon>Magnoliopsida</taxon>
        <taxon>Liliopsida</taxon>
        <taxon>Poales</taxon>
        <taxon>Poaceae</taxon>
        <taxon>BOP clade</taxon>
        <taxon>Pooideae</taxon>
        <taxon>Triticodae</taxon>
        <taxon>Triticeae</taxon>
        <taxon>Triticinae</taxon>
        <taxon>Triticum</taxon>
    </lineage>
</organism>
<evidence type="ECO:0000313" key="2">
    <source>
        <dbReference type="EnsemblPlants" id="TuG1812G0300001978.01.T04.cds457687"/>
    </source>
</evidence>
<dbReference type="Proteomes" id="UP000015106">
    <property type="component" value="Chromosome 3"/>
</dbReference>